<comment type="caution">
    <text evidence="2">The sequence shown here is derived from an EMBL/GenBank/DDBJ whole genome shotgun (WGS) entry which is preliminary data.</text>
</comment>
<accession>A0ABT2ZIL9</accession>
<keyword evidence="1" id="KW-0732">Signal</keyword>
<keyword evidence="3" id="KW-1185">Reference proteome</keyword>
<evidence type="ECO:0008006" key="4">
    <source>
        <dbReference type="Google" id="ProtNLM"/>
    </source>
</evidence>
<evidence type="ECO:0000313" key="2">
    <source>
        <dbReference type="EMBL" id="MCV2870895.1"/>
    </source>
</evidence>
<dbReference type="SUPFAM" id="SSF52833">
    <property type="entry name" value="Thioredoxin-like"/>
    <property type="match status" value="1"/>
</dbReference>
<protein>
    <recommendedName>
        <fullName evidence="4">SoxS protein</fullName>
    </recommendedName>
</protein>
<organism evidence="2 3">
    <name type="scientific">Albidovulum litorale</name>
    <dbReference type="NCBI Taxonomy" id="2984134"/>
    <lineage>
        <taxon>Bacteria</taxon>
        <taxon>Pseudomonadati</taxon>
        <taxon>Pseudomonadota</taxon>
        <taxon>Alphaproteobacteria</taxon>
        <taxon>Rhodobacterales</taxon>
        <taxon>Paracoccaceae</taxon>
        <taxon>Albidovulum</taxon>
    </lineage>
</organism>
<dbReference type="RefSeq" id="WP_263738093.1">
    <property type="nucleotide sequence ID" value="NZ_JAOWKZ010000001.1"/>
</dbReference>
<dbReference type="Gene3D" id="3.40.30.10">
    <property type="entry name" value="Glutaredoxin"/>
    <property type="match status" value="1"/>
</dbReference>
<dbReference type="EMBL" id="JAOWKZ010000001">
    <property type="protein sequence ID" value="MCV2870895.1"/>
    <property type="molecule type" value="Genomic_DNA"/>
</dbReference>
<proteinExistence type="predicted"/>
<sequence>MRIALIPFLAALLVASPAMADLRLLMVEQDGCAYCAEWDRVIAPIYPKTPEGQTAPLERVHLRGPYPSDVEIGPRPVFTPTFILIADGREVGRIDGYPGEDFFWGLLGQMMENTGQFERKDTE</sequence>
<name>A0ABT2ZIL9_9RHOB</name>
<reference evidence="2 3" key="1">
    <citation type="submission" date="2022-10" db="EMBL/GenBank/DDBJ databases">
        <title>Defluviimonas sp. nov., isolated from ocean surface sediments.</title>
        <authorList>
            <person name="He W."/>
            <person name="Wang L."/>
            <person name="Zhang D.-F."/>
        </authorList>
    </citation>
    <scope>NUCLEOTIDE SEQUENCE [LARGE SCALE GENOMIC DNA]</scope>
    <source>
        <strain evidence="2 3">WL0050</strain>
    </source>
</reference>
<dbReference type="Proteomes" id="UP001652564">
    <property type="component" value="Unassembled WGS sequence"/>
</dbReference>
<evidence type="ECO:0000256" key="1">
    <source>
        <dbReference type="SAM" id="SignalP"/>
    </source>
</evidence>
<feature type="chain" id="PRO_5045092297" description="SoxS protein" evidence="1">
    <location>
        <begin position="21"/>
        <end position="123"/>
    </location>
</feature>
<evidence type="ECO:0000313" key="3">
    <source>
        <dbReference type="Proteomes" id="UP001652564"/>
    </source>
</evidence>
<dbReference type="InterPro" id="IPR036249">
    <property type="entry name" value="Thioredoxin-like_sf"/>
</dbReference>
<feature type="signal peptide" evidence="1">
    <location>
        <begin position="1"/>
        <end position="20"/>
    </location>
</feature>
<gene>
    <name evidence="2" type="ORF">OEZ71_01140</name>
</gene>